<comment type="subcellular location">
    <subcellularLocation>
        <location evidence="1">Cell membrane</location>
        <topology evidence="1">Multi-pass membrane protein</topology>
    </subcellularLocation>
</comment>
<dbReference type="InterPro" id="IPR003838">
    <property type="entry name" value="ABC3_permease_C"/>
</dbReference>
<evidence type="ECO:0000256" key="3">
    <source>
        <dbReference type="ARBA" id="ARBA00022692"/>
    </source>
</evidence>
<feature type="transmembrane region" description="Helical" evidence="7">
    <location>
        <begin position="793"/>
        <end position="816"/>
    </location>
</feature>
<dbReference type="Proteomes" id="UP000242367">
    <property type="component" value="Unassembled WGS sequence"/>
</dbReference>
<accession>A0A2P4UL50</accession>
<comment type="caution">
    <text evidence="10">The sequence shown here is derived from an EMBL/GenBank/DDBJ whole genome shotgun (WGS) entry which is preliminary data.</text>
</comment>
<feature type="domain" description="ABC3 transporter permease C-terminal" evidence="8">
    <location>
        <begin position="252"/>
        <end position="371"/>
    </location>
</feature>
<keyword evidence="5 7" id="KW-0472">Membrane</keyword>
<evidence type="ECO:0000256" key="1">
    <source>
        <dbReference type="ARBA" id="ARBA00004651"/>
    </source>
</evidence>
<gene>
    <name evidence="10" type="primary">ytrF</name>
    <name evidence="10" type="ORF">BTM25_01530</name>
</gene>
<evidence type="ECO:0000256" key="2">
    <source>
        <dbReference type="ARBA" id="ARBA00022475"/>
    </source>
</evidence>
<name>A0A2P4UL50_9ACTN</name>
<organism evidence="10 11">
    <name type="scientific">Actinomadura rubteroloni</name>
    <dbReference type="NCBI Taxonomy" id="1926885"/>
    <lineage>
        <taxon>Bacteria</taxon>
        <taxon>Bacillati</taxon>
        <taxon>Actinomycetota</taxon>
        <taxon>Actinomycetes</taxon>
        <taxon>Streptosporangiales</taxon>
        <taxon>Thermomonosporaceae</taxon>
        <taxon>Actinomadura</taxon>
    </lineage>
</organism>
<feature type="transmembrane region" description="Helical" evidence="7">
    <location>
        <begin position="341"/>
        <end position="363"/>
    </location>
</feature>
<dbReference type="GO" id="GO:0005886">
    <property type="term" value="C:plasma membrane"/>
    <property type="evidence" value="ECO:0007669"/>
    <property type="project" value="UniProtKB-SubCell"/>
</dbReference>
<feature type="transmembrane region" description="Helical" evidence="7">
    <location>
        <begin position="395"/>
        <end position="416"/>
    </location>
</feature>
<evidence type="ECO:0000256" key="4">
    <source>
        <dbReference type="ARBA" id="ARBA00022989"/>
    </source>
</evidence>
<dbReference type="InterPro" id="IPR050250">
    <property type="entry name" value="Macrolide_Exporter_MacB"/>
</dbReference>
<dbReference type="Pfam" id="PF12704">
    <property type="entry name" value="MacB_PCD"/>
    <property type="match status" value="2"/>
</dbReference>
<feature type="transmembrane region" description="Helical" evidence="7">
    <location>
        <begin position="293"/>
        <end position="321"/>
    </location>
</feature>
<evidence type="ECO:0000256" key="5">
    <source>
        <dbReference type="ARBA" id="ARBA00023136"/>
    </source>
</evidence>
<dbReference type="PANTHER" id="PTHR30572:SF4">
    <property type="entry name" value="ABC TRANSPORTER PERMEASE YTRF"/>
    <property type="match status" value="1"/>
</dbReference>
<feature type="domain" description="MacB-like periplasmic core" evidence="9">
    <location>
        <begin position="19"/>
        <end position="174"/>
    </location>
</feature>
<evidence type="ECO:0000256" key="6">
    <source>
        <dbReference type="ARBA" id="ARBA00038076"/>
    </source>
</evidence>
<dbReference type="GO" id="GO:0022857">
    <property type="term" value="F:transmembrane transporter activity"/>
    <property type="evidence" value="ECO:0007669"/>
    <property type="project" value="TreeGrafter"/>
</dbReference>
<feature type="domain" description="MacB-like periplasmic core" evidence="9">
    <location>
        <begin position="478"/>
        <end position="678"/>
    </location>
</feature>
<dbReference type="RefSeq" id="WP_103560833.1">
    <property type="nucleotide sequence ID" value="NZ_MTBP01000001.1"/>
</dbReference>
<evidence type="ECO:0000256" key="7">
    <source>
        <dbReference type="SAM" id="Phobius"/>
    </source>
</evidence>
<dbReference type="InterPro" id="IPR025857">
    <property type="entry name" value="MacB_PCD"/>
</dbReference>
<protein>
    <submittedName>
        <fullName evidence="10">ABC transporter permease YtrF</fullName>
    </submittedName>
</protein>
<keyword evidence="4 7" id="KW-1133">Transmembrane helix</keyword>
<dbReference type="AlphaFoldDB" id="A0A2P4UL50"/>
<feature type="transmembrane region" description="Helical" evidence="7">
    <location>
        <begin position="705"/>
        <end position="733"/>
    </location>
</feature>
<reference evidence="10 11" key="1">
    <citation type="journal article" date="2017" name="Chemistry">
        <title>Isolation, Biosynthesis and Chemical Modifications of Rubterolones A-F: Rare Tropolone Alkaloids from Actinomadura sp. 5-2.</title>
        <authorList>
            <person name="Guo H."/>
            <person name="Benndorf R."/>
            <person name="Leichnitz D."/>
            <person name="Klassen J.L."/>
            <person name="Vollmers J."/>
            <person name="Gorls H."/>
            <person name="Steinacker M."/>
            <person name="Weigel C."/>
            <person name="Dahse H.M."/>
            <person name="Kaster A.K."/>
            <person name="de Beer Z.W."/>
            <person name="Poulsen M."/>
            <person name="Beemelmanns C."/>
        </authorList>
    </citation>
    <scope>NUCLEOTIDE SEQUENCE [LARGE SCALE GENOMIC DNA]</scope>
    <source>
        <strain evidence="10 11">5-2</strain>
    </source>
</reference>
<keyword evidence="2" id="KW-1003">Cell membrane</keyword>
<keyword evidence="3 7" id="KW-0812">Transmembrane</keyword>
<feature type="domain" description="ABC3 transporter permease C-terminal" evidence="8">
    <location>
        <begin position="712"/>
        <end position="826"/>
    </location>
</feature>
<sequence length="833" mass="85007">MLRTTLAGLMAHRLRLLSTVVAITLGVGFIAGTFVLTDMMNRGIAETFARSADRVDVAVLPPRGSDKELPAALLAKVRAAPGVTEAQGLVRGDAPLLGPNGRVVGDAPTVGLAVPAGRLLRYRMEQGRAPAGPHEVVLDPWTSRRQHFAVGDTVTVLDSRDRPHRFTVSGIIDVGIDAEASVRGAVGFAPATASAMTGTSTFTEIDAVGGGTAGVAAAAGSGYRTLSGDRLAVEISKANGADTKLIGAGLLLFALVAMLVSALVIYNTFTILIAQRTREMATLRCVGATRRQVFRGVLVEAAVVGLVGSLLGIAAGVGLGAGALSLIRSAGGQLPPADVVLAPRTALVAIAVGMVVTVLAAIVPARAATRVAPVAALRDEREPGGGRFRPGGFRIAATVLFGGAGLLAAVAGAVGMKKGEAAMYAVAGGGALVFLAVIALMPVLVGPLGRAVGALPARFGGVPGRLAVANARRTPRRTATTTIALTVGVGLMSLFAVVAAGGKASAARQVDDQFPVDYQLRAQFDRTSDRTLPAGLTAALRARPEFSAVLEARSKDARIGADAGTSVATLTASAWGTIMKPKFRSGSLDAFVPGTAIVDEVTAEGLGLRTGSRTTVATRNGPAPVRVAGVFAEGGALTGFVVPEPDFQRYFGTVAPEHAYVKVRAGVGPDAGRAALDAATRAYPTVRVQSAAESKDQLTKAIDTVFMIFGGLLGLAIVIALFGIANTLSLSVVERTRESALLRAIGLTKRQLRRMLSVEALVMAVMGAVTGVVLGVAFGLAATEAMTEDSILAVPYAQIIAFVALAGLAGVLAAILPSRRAAKTSIVESLAHD</sequence>
<feature type="transmembrane region" description="Helical" evidence="7">
    <location>
        <begin position="245"/>
        <end position="272"/>
    </location>
</feature>
<keyword evidence="11" id="KW-1185">Reference proteome</keyword>
<evidence type="ECO:0000259" key="9">
    <source>
        <dbReference type="Pfam" id="PF12704"/>
    </source>
</evidence>
<comment type="similarity">
    <text evidence="6">Belongs to the ABC-4 integral membrane protein family.</text>
</comment>
<feature type="transmembrane region" description="Helical" evidence="7">
    <location>
        <begin position="422"/>
        <end position="445"/>
    </location>
</feature>
<evidence type="ECO:0000259" key="8">
    <source>
        <dbReference type="Pfam" id="PF02687"/>
    </source>
</evidence>
<feature type="transmembrane region" description="Helical" evidence="7">
    <location>
        <begin position="760"/>
        <end position="781"/>
    </location>
</feature>
<dbReference type="Pfam" id="PF02687">
    <property type="entry name" value="FtsX"/>
    <property type="match status" value="2"/>
</dbReference>
<proteinExistence type="inferred from homology"/>
<feature type="transmembrane region" description="Helical" evidence="7">
    <location>
        <begin position="16"/>
        <end position="36"/>
    </location>
</feature>
<evidence type="ECO:0000313" key="11">
    <source>
        <dbReference type="Proteomes" id="UP000242367"/>
    </source>
</evidence>
<dbReference type="PANTHER" id="PTHR30572">
    <property type="entry name" value="MEMBRANE COMPONENT OF TRANSPORTER-RELATED"/>
    <property type="match status" value="1"/>
</dbReference>
<evidence type="ECO:0000313" key="10">
    <source>
        <dbReference type="EMBL" id="POM25770.1"/>
    </source>
</evidence>
<feature type="transmembrane region" description="Helical" evidence="7">
    <location>
        <begin position="482"/>
        <end position="502"/>
    </location>
</feature>
<dbReference type="EMBL" id="MTBP01000001">
    <property type="protein sequence ID" value="POM25770.1"/>
    <property type="molecule type" value="Genomic_DNA"/>
</dbReference>